<gene>
    <name evidence="2" type="ORF">MRATA1EN1_LOCUS26175</name>
</gene>
<keyword evidence="3" id="KW-1185">Reference proteome</keyword>
<sequence>MPGGAAASGRRLGCGERAATARDHTPETSSERCVSCLLRLPSLRAPARRRDTLPAGAGPGPRTPTGDTRWRWARD</sequence>
<accession>A0ABN8ZXC9</accession>
<protein>
    <submittedName>
        <fullName evidence="2">Uncharacterized protein</fullName>
    </submittedName>
</protein>
<proteinExistence type="predicted"/>
<name>A0ABN8ZXC9_RANTA</name>
<organism evidence="2 3">
    <name type="scientific">Rangifer tarandus platyrhynchus</name>
    <name type="common">Svalbard reindeer</name>
    <dbReference type="NCBI Taxonomy" id="3082113"/>
    <lineage>
        <taxon>Eukaryota</taxon>
        <taxon>Metazoa</taxon>
        <taxon>Chordata</taxon>
        <taxon>Craniata</taxon>
        <taxon>Vertebrata</taxon>
        <taxon>Euteleostomi</taxon>
        <taxon>Mammalia</taxon>
        <taxon>Eutheria</taxon>
        <taxon>Laurasiatheria</taxon>
        <taxon>Artiodactyla</taxon>
        <taxon>Ruminantia</taxon>
        <taxon>Pecora</taxon>
        <taxon>Cervidae</taxon>
        <taxon>Odocoileinae</taxon>
        <taxon>Rangifer</taxon>
    </lineage>
</organism>
<evidence type="ECO:0000313" key="3">
    <source>
        <dbReference type="Proteomes" id="UP001176941"/>
    </source>
</evidence>
<evidence type="ECO:0000313" key="2">
    <source>
        <dbReference type="EMBL" id="CAI9177213.1"/>
    </source>
</evidence>
<dbReference type="EMBL" id="OX459942">
    <property type="protein sequence ID" value="CAI9177213.1"/>
    <property type="molecule type" value="Genomic_DNA"/>
</dbReference>
<dbReference type="Proteomes" id="UP001176941">
    <property type="component" value="Chromosome 6"/>
</dbReference>
<feature type="region of interest" description="Disordered" evidence="1">
    <location>
        <begin position="1"/>
        <end position="32"/>
    </location>
</feature>
<reference evidence="2" key="1">
    <citation type="submission" date="2023-04" db="EMBL/GenBank/DDBJ databases">
        <authorList>
            <consortium name="ELIXIR-Norway"/>
        </authorList>
    </citation>
    <scope>NUCLEOTIDE SEQUENCE [LARGE SCALE GENOMIC DNA]</scope>
</reference>
<feature type="region of interest" description="Disordered" evidence="1">
    <location>
        <begin position="44"/>
        <end position="75"/>
    </location>
</feature>
<evidence type="ECO:0000256" key="1">
    <source>
        <dbReference type="SAM" id="MobiDB-lite"/>
    </source>
</evidence>
<feature type="compositionally biased region" description="Basic and acidic residues" evidence="1">
    <location>
        <begin position="19"/>
        <end position="30"/>
    </location>
</feature>